<dbReference type="InterPro" id="IPR003812">
    <property type="entry name" value="Fido"/>
</dbReference>
<dbReference type="PANTHER" id="PTHR13504:SF38">
    <property type="entry name" value="FIDO DOMAIN-CONTAINING PROTEIN"/>
    <property type="match status" value="1"/>
</dbReference>
<dbReference type="InterPro" id="IPR040198">
    <property type="entry name" value="Fido_containing"/>
</dbReference>
<sequence>MLMNNDGFLKKIEYELPDMTETVKNEMIISPFYEDFTRRFCWNSNSIEGNTLSLDETISLLDYDEVRSGHTYTEYSEAKQLFQAIKKMLKFNRQNIDETWIQEANGLILGREGGYRKTNLYVGTLVEAVYYPPKHEEVPRHMTKYVEKLNQYFSQVKEVAENIAREHLEFERIHPFPDGNGRCGRLIMNQRLINNGWLPITIEDQSKYRQAFRRYDRSQDTSLLVYVICKGELASIERVKELERKLERTMAETRSH</sequence>
<protein>
    <submittedName>
        <fullName evidence="5">Fic family protein</fullName>
    </submittedName>
</protein>
<dbReference type="Gene3D" id="1.10.3290.10">
    <property type="entry name" value="Fido-like domain"/>
    <property type="match status" value="1"/>
</dbReference>
<dbReference type="SUPFAM" id="SSF140931">
    <property type="entry name" value="Fic-like"/>
    <property type="match status" value="1"/>
</dbReference>
<feature type="active site" evidence="1">
    <location>
        <position position="174"/>
    </location>
</feature>
<evidence type="ECO:0000313" key="6">
    <source>
        <dbReference type="Proteomes" id="UP000515789"/>
    </source>
</evidence>
<feature type="domain" description="Fido" evidence="4">
    <location>
        <begin position="96"/>
        <end position="230"/>
    </location>
</feature>
<gene>
    <name evidence="5" type="ORF">E5259_10250</name>
</gene>
<feature type="binding site" evidence="2">
    <location>
        <begin position="178"/>
        <end position="185"/>
    </location>
    <ligand>
        <name>ATP</name>
        <dbReference type="ChEBI" id="CHEBI:30616"/>
    </ligand>
</feature>
<name>A0A7G5MTJ8_9FIRM</name>
<dbReference type="GeneID" id="75050421"/>
<evidence type="ECO:0000256" key="1">
    <source>
        <dbReference type="PIRSR" id="PIRSR640198-1"/>
    </source>
</evidence>
<keyword evidence="2" id="KW-0067">ATP-binding</keyword>
<dbReference type="PROSITE" id="PS51459">
    <property type="entry name" value="FIDO"/>
    <property type="match status" value="1"/>
</dbReference>
<evidence type="ECO:0000256" key="2">
    <source>
        <dbReference type="PIRSR" id="PIRSR640198-2"/>
    </source>
</evidence>
<evidence type="ECO:0000256" key="3">
    <source>
        <dbReference type="PIRSR" id="PIRSR640198-3"/>
    </source>
</evidence>
<evidence type="ECO:0000259" key="4">
    <source>
        <dbReference type="PROSITE" id="PS51459"/>
    </source>
</evidence>
<dbReference type="Pfam" id="PF02661">
    <property type="entry name" value="Fic"/>
    <property type="match status" value="1"/>
</dbReference>
<dbReference type="RefSeq" id="WP_018597367.1">
    <property type="nucleotide sequence ID" value="NZ_CABLBP010000006.1"/>
</dbReference>
<dbReference type="GO" id="GO:0005524">
    <property type="term" value="F:ATP binding"/>
    <property type="evidence" value="ECO:0007669"/>
    <property type="project" value="UniProtKB-KW"/>
</dbReference>
<evidence type="ECO:0000313" key="5">
    <source>
        <dbReference type="EMBL" id="QMW77941.1"/>
    </source>
</evidence>
<dbReference type="Proteomes" id="UP000515789">
    <property type="component" value="Chromosome"/>
</dbReference>
<proteinExistence type="predicted"/>
<dbReference type="PANTHER" id="PTHR13504">
    <property type="entry name" value="FIDO DOMAIN-CONTAINING PROTEIN DDB_G0283145"/>
    <property type="match status" value="1"/>
</dbReference>
<dbReference type="EMBL" id="CP039126">
    <property type="protein sequence ID" value="QMW77941.1"/>
    <property type="molecule type" value="Genomic_DNA"/>
</dbReference>
<organism evidence="5 6">
    <name type="scientific">Blautia producta</name>
    <dbReference type="NCBI Taxonomy" id="33035"/>
    <lineage>
        <taxon>Bacteria</taxon>
        <taxon>Bacillati</taxon>
        <taxon>Bacillota</taxon>
        <taxon>Clostridia</taxon>
        <taxon>Lachnospirales</taxon>
        <taxon>Lachnospiraceae</taxon>
        <taxon>Blautia</taxon>
    </lineage>
</organism>
<feature type="site" description="Important for autoinhibition of adenylyltransferase activity" evidence="3">
    <location>
        <position position="48"/>
    </location>
</feature>
<dbReference type="InterPro" id="IPR036597">
    <property type="entry name" value="Fido-like_dom_sf"/>
</dbReference>
<keyword evidence="2" id="KW-0547">Nucleotide-binding</keyword>
<reference evidence="5 6" key="1">
    <citation type="submission" date="2019-04" db="EMBL/GenBank/DDBJ databases">
        <authorList>
            <person name="Schori C."/>
            <person name="Ahrens C."/>
        </authorList>
    </citation>
    <scope>NUCLEOTIDE SEQUENCE [LARGE SCALE GENOMIC DNA]</scope>
    <source>
        <strain evidence="5 6">DSM 2950</strain>
    </source>
</reference>
<accession>A0A7G5MTJ8</accession>
<dbReference type="AlphaFoldDB" id="A0A7G5MTJ8"/>